<comment type="caution">
    <text evidence="1">The sequence shown here is derived from an EMBL/GenBank/DDBJ whole genome shotgun (WGS) entry which is preliminary data.</text>
</comment>
<protein>
    <submittedName>
        <fullName evidence="1">Uncharacterized protein</fullName>
    </submittedName>
</protein>
<sequence length="278" mass="31443">MSDSHLQLEKFRKLLGGTSLSRDSPIYPAVLRFMRAFQGNLESEVREEIVDQIRITFNITEADLRADIAGKVKFKRSLIWDPHQVEKEGAQFAPAGIFKLYIDYTNSSEPPFLFHLFSCLTMTGATIGRRVWFDMAYFKIFPTMATIIVGPSGLKKTTAADIAIGILRDMELIKVYAEKLTPEYLIEDMKDMAQGLIYAPEMIVLLNKKKYMEGIVPLIGRLLDNPERIEVGTISRKKTILTDVAISTLYCSIPDWIITGASEDIFTGGFFARHVTQE</sequence>
<accession>A0A0F9G7D8</accession>
<evidence type="ECO:0000313" key="1">
    <source>
        <dbReference type="EMBL" id="KKL65400.1"/>
    </source>
</evidence>
<name>A0A0F9G7D8_9ZZZZ</name>
<organism evidence="1">
    <name type="scientific">marine sediment metagenome</name>
    <dbReference type="NCBI Taxonomy" id="412755"/>
    <lineage>
        <taxon>unclassified sequences</taxon>
        <taxon>metagenomes</taxon>
        <taxon>ecological metagenomes</taxon>
    </lineage>
</organism>
<dbReference type="AlphaFoldDB" id="A0A0F9G7D8"/>
<proteinExistence type="predicted"/>
<reference evidence="1" key="1">
    <citation type="journal article" date="2015" name="Nature">
        <title>Complex archaea that bridge the gap between prokaryotes and eukaryotes.</title>
        <authorList>
            <person name="Spang A."/>
            <person name="Saw J.H."/>
            <person name="Jorgensen S.L."/>
            <person name="Zaremba-Niedzwiedzka K."/>
            <person name="Martijn J."/>
            <person name="Lind A.E."/>
            <person name="van Eijk R."/>
            <person name="Schleper C."/>
            <person name="Guy L."/>
            <person name="Ettema T.J."/>
        </authorList>
    </citation>
    <scope>NUCLEOTIDE SEQUENCE</scope>
</reference>
<dbReference type="EMBL" id="LAZR01027545">
    <property type="protein sequence ID" value="KKL65400.1"/>
    <property type="molecule type" value="Genomic_DNA"/>
</dbReference>
<feature type="non-terminal residue" evidence="1">
    <location>
        <position position="278"/>
    </location>
</feature>
<gene>
    <name evidence="1" type="ORF">LCGC14_2155370</name>
</gene>